<dbReference type="EMBL" id="CP031769">
    <property type="protein sequence ID" value="AXR06759.1"/>
    <property type="molecule type" value="Genomic_DNA"/>
</dbReference>
<proteinExistence type="predicted"/>
<dbReference type="AlphaFoldDB" id="A0A346NMK2"/>
<evidence type="ECO:0000313" key="1">
    <source>
        <dbReference type="EMBL" id="AXR06759.1"/>
    </source>
</evidence>
<sequence length="67" mass="7700">MRNLETIAEDVKKLGALIDAPPFLLDGWNMPKEDGTPYIAIKDNFYLYLSSERGYQILKKEVSSYND</sequence>
<reference evidence="1 2" key="1">
    <citation type="submission" date="2018-08" db="EMBL/GenBank/DDBJ databases">
        <title>Salinimonas sediminis sp. nov., a piezophilic bacterium isolated from a deep-sea sediment sample from the New Britain Trench.</title>
        <authorList>
            <person name="Cao J."/>
        </authorList>
    </citation>
    <scope>NUCLEOTIDE SEQUENCE [LARGE SCALE GENOMIC DNA]</scope>
    <source>
        <strain evidence="1 2">N102</strain>
    </source>
</reference>
<dbReference type="Proteomes" id="UP000262073">
    <property type="component" value="Chromosome"/>
</dbReference>
<gene>
    <name evidence="1" type="ORF">D0Y50_10520</name>
</gene>
<dbReference type="RefSeq" id="WP_117316905.1">
    <property type="nucleotide sequence ID" value="NZ_CP031769.1"/>
</dbReference>
<accession>A0A346NMK2</accession>
<dbReference type="KEGG" id="salm:D0Y50_10520"/>
<evidence type="ECO:0000313" key="2">
    <source>
        <dbReference type="Proteomes" id="UP000262073"/>
    </source>
</evidence>
<dbReference type="OrthoDB" id="5197199at2"/>
<protein>
    <submittedName>
        <fullName evidence="1">Uncharacterized protein</fullName>
    </submittedName>
</protein>
<organism evidence="1 2">
    <name type="scientific">Salinimonas sediminis</name>
    <dbReference type="NCBI Taxonomy" id="2303538"/>
    <lineage>
        <taxon>Bacteria</taxon>
        <taxon>Pseudomonadati</taxon>
        <taxon>Pseudomonadota</taxon>
        <taxon>Gammaproteobacteria</taxon>
        <taxon>Alteromonadales</taxon>
        <taxon>Alteromonadaceae</taxon>
        <taxon>Alteromonas/Salinimonas group</taxon>
        <taxon>Salinimonas</taxon>
    </lineage>
</organism>
<keyword evidence="2" id="KW-1185">Reference proteome</keyword>
<name>A0A346NMK2_9ALTE</name>